<dbReference type="PANTHER" id="PTHR12993:SF29">
    <property type="entry name" value="BLR3841 PROTEIN"/>
    <property type="match status" value="1"/>
</dbReference>
<reference evidence="1 2" key="1">
    <citation type="submission" date="2016-10" db="EMBL/GenBank/DDBJ databases">
        <authorList>
            <person name="de Groot N.N."/>
        </authorList>
    </citation>
    <scope>NUCLEOTIDE SEQUENCE [LARGE SCALE GENOMIC DNA]</scope>
    <source>
        <strain evidence="1 2">DSM 569</strain>
    </source>
</reference>
<dbReference type="SUPFAM" id="SSF102588">
    <property type="entry name" value="LmbE-like"/>
    <property type="match status" value="1"/>
</dbReference>
<evidence type="ECO:0000313" key="1">
    <source>
        <dbReference type="EMBL" id="SDF04087.1"/>
    </source>
</evidence>
<dbReference type="InterPro" id="IPR003737">
    <property type="entry name" value="GlcNAc_PI_deacetylase-related"/>
</dbReference>
<name>A0A1G7HUA8_THETY</name>
<protein>
    <submittedName>
        <fullName evidence="1">N-acetylglucosaminyl deacetylase, LmbE family</fullName>
    </submittedName>
</protein>
<dbReference type="RefSeq" id="WP_074591938.1">
    <property type="nucleotide sequence ID" value="NZ_FNBS01000002.1"/>
</dbReference>
<evidence type="ECO:0000313" key="2">
    <source>
        <dbReference type="Proteomes" id="UP000183404"/>
    </source>
</evidence>
<dbReference type="Gene3D" id="3.40.50.10320">
    <property type="entry name" value="LmbE-like"/>
    <property type="match status" value="1"/>
</dbReference>
<dbReference type="Proteomes" id="UP000183404">
    <property type="component" value="Unassembled WGS sequence"/>
</dbReference>
<proteinExistence type="predicted"/>
<organism evidence="1 2">
    <name type="scientific">Thermoanaerobacter thermohydrosulfuricus</name>
    <name type="common">Clostridium thermohydrosulfuricum</name>
    <dbReference type="NCBI Taxonomy" id="1516"/>
    <lineage>
        <taxon>Bacteria</taxon>
        <taxon>Bacillati</taxon>
        <taxon>Bacillota</taxon>
        <taxon>Clostridia</taxon>
        <taxon>Thermoanaerobacterales</taxon>
        <taxon>Thermoanaerobacteraceae</taxon>
        <taxon>Thermoanaerobacter</taxon>
    </lineage>
</organism>
<gene>
    <name evidence="1" type="ORF">SAMN04244560_00158</name>
</gene>
<dbReference type="Pfam" id="PF02585">
    <property type="entry name" value="PIG-L"/>
    <property type="match status" value="1"/>
</dbReference>
<dbReference type="GO" id="GO:0016811">
    <property type="term" value="F:hydrolase activity, acting on carbon-nitrogen (but not peptide) bonds, in linear amides"/>
    <property type="evidence" value="ECO:0007669"/>
    <property type="project" value="TreeGrafter"/>
</dbReference>
<sequence length="469" mass="54192">MINKRTIYFSLFIALLIGISYIMNWEMAIANFAEKGTLPTFDDPGQRILIIVPHPDDETLGMAGIIQRAVELKRPIKVVIVTSGESYKKAAMSFCGKTNPTPQDFYRFGLARQQESIVAMRVLGLPRQDLIFLGFADGSIRFLWSQYWDNGRPRVSGGIHVAYAPYDTVYKPGIAYTGRNLVDELTEIIKDFKPTDIYYPLADDMHPDHWAVSNFVRYTITAVNINVREHMFLVHHPQWPVPWMAEKNRPMLPPVDMKDSNTEWQSFDLTPKEIDLKQVAIKQYRTQIDVMEPFLMAFVRKTELFATKPVITIPVVDSKPDLQSRALPHTLLKVYTGGMLNEEIYRSAALTRLGAFYYDNKLYIGLESARPISKKVIYHVEMRLFYKDQNDIKRIDLGIVDEKLYQYKRAENSLTDVIAAKPIINGNKMWVEVKIPQVNNLRYIFMGADSIYRNRLIDKIPWNMYVISK</sequence>
<dbReference type="InterPro" id="IPR024078">
    <property type="entry name" value="LmbE-like_dom_sf"/>
</dbReference>
<dbReference type="AlphaFoldDB" id="A0A1G7HUA8"/>
<accession>A0A1G7HUA8</accession>
<dbReference type="PANTHER" id="PTHR12993">
    <property type="entry name" value="N-ACETYLGLUCOSAMINYL-PHOSPHATIDYLINOSITOL DE-N-ACETYLASE-RELATED"/>
    <property type="match status" value="1"/>
</dbReference>
<dbReference type="EMBL" id="FNBS01000002">
    <property type="protein sequence ID" value="SDF04087.1"/>
    <property type="molecule type" value="Genomic_DNA"/>
</dbReference>